<gene>
    <name evidence="2" type="ORF">EI684_20770</name>
</gene>
<protein>
    <submittedName>
        <fullName evidence="2">Uncharacterized protein</fullName>
    </submittedName>
</protein>
<evidence type="ECO:0000313" key="2">
    <source>
        <dbReference type="EMBL" id="RRR66437.1"/>
    </source>
</evidence>
<sequence length="62" mass="7059">MSHKLKREQEVLRQAQFDAVYAIGHAQAAAHQLLSDEEAERLNEAARQEVYEEEHGKDAPSQ</sequence>
<dbReference type="EMBL" id="RSAS01000855">
    <property type="protein sequence ID" value="RRR66437.1"/>
    <property type="molecule type" value="Genomic_DNA"/>
</dbReference>
<organism evidence="2 3">
    <name type="scientific">Candidatus Viridilinea halotolerans</name>
    <dbReference type="NCBI Taxonomy" id="2491704"/>
    <lineage>
        <taxon>Bacteria</taxon>
        <taxon>Bacillati</taxon>
        <taxon>Chloroflexota</taxon>
        <taxon>Chloroflexia</taxon>
        <taxon>Chloroflexales</taxon>
        <taxon>Chloroflexineae</taxon>
        <taxon>Oscillochloridaceae</taxon>
        <taxon>Candidatus Viridilinea</taxon>
    </lineage>
</organism>
<comment type="caution">
    <text evidence="2">The sequence shown here is derived from an EMBL/GenBank/DDBJ whole genome shotgun (WGS) entry which is preliminary data.</text>
</comment>
<evidence type="ECO:0000256" key="1">
    <source>
        <dbReference type="SAM" id="MobiDB-lite"/>
    </source>
</evidence>
<dbReference type="AlphaFoldDB" id="A0A426TRT8"/>
<name>A0A426TRT8_9CHLR</name>
<dbReference type="Proteomes" id="UP000280307">
    <property type="component" value="Unassembled WGS sequence"/>
</dbReference>
<reference evidence="2 3" key="1">
    <citation type="submission" date="2018-12" db="EMBL/GenBank/DDBJ databases">
        <title>Genome Sequence of Candidatus Viridilinea halotolerans isolated from saline sulfide-rich spring.</title>
        <authorList>
            <person name="Grouzdev D.S."/>
            <person name="Burganskaya E.I."/>
            <person name="Krutkina M.S."/>
            <person name="Sukhacheva M.V."/>
            <person name="Gorlenko V.M."/>
        </authorList>
    </citation>
    <scope>NUCLEOTIDE SEQUENCE [LARGE SCALE GENOMIC DNA]</scope>
    <source>
        <strain evidence="2">Chok-6</strain>
    </source>
</reference>
<proteinExistence type="predicted"/>
<feature type="region of interest" description="Disordered" evidence="1">
    <location>
        <begin position="41"/>
        <end position="62"/>
    </location>
</feature>
<accession>A0A426TRT8</accession>
<evidence type="ECO:0000313" key="3">
    <source>
        <dbReference type="Proteomes" id="UP000280307"/>
    </source>
</evidence>